<evidence type="ECO:0000256" key="1">
    <source>
        <dbReference type="SAM" id="MobiDB-lite"/>
    </source>
</evidence>
<gene>
    <name evidence="3" type="ORF">SLA_6240</name>
</gene>
<sequence>MAPGSDLDHRGTPFTPRLLDDLLSAVRDLSTGRPRLGHVLLDEAEFSGDARIDDAHVTGVASFGGARFGGGVSCVGTRFEGDLRFGEAKVAHDAWFDGAEILGAAWFHTAEIAGALRFAVESIGGNAVFQDLGVGGDATFSGTEFLGIALFTGARIGGAAWFNGAAFRQDARFTKASLAHTAWFDGAWFDRDARFDSATMGGDASFHGAYFRQGAGFSGAEITGDAGFDGAEIHGTLAFRKAAFEKTAMLGPLAFAGTLDLSGAVFRSAVTIEAAARNIRCRRTRWSTTATLRLSHAEVDLTDAVLDFPVSVTGRPRPVVPDDGEESTGQDPTDPGVRLTSLRGVDAAQLALNEIDLTHCHFIGAVHLDQLGLEGRCPLPPPPEGWRWTRRRTLIEEHHWRATRYAASGWTPAPAGASIPQPTVLAPVYRQLRKALEDGRNEPGAADFYYGEMEMRRHDPESSRGERALLRLYWATSGYGLRATRALGWLLLAVTATVLAIMLWGLPQDDPKARSTGKVSGDSITLVTDTPDPAGPRGPYRGRVTAKRFEKSVRVVVNSVVFRSSGQQLSPIGTYVEMASRIVEPALLGLAALAVRSRVRR</sequence>
<organism evidence="3 4">
    <name type="scientific">Streptomyces laurentii</name>
    <dbReference type="NCBI Taxonomy" id="39478"/>
    <lineage>
        <taxon>Bacteria</taxon>
        <taxon>Bacillati</taxon>
        <taxon>Actinomycetota</taxon>
        <taxon>Actinomycetes</taxon>
        <taxon>Kitasatosporales</taxon>
        <taxon>Streptomycetaceae</taxon>
        <taxon>Streptomyces</taxon>
    </lineage>
</organism>
<name>A0A160P5S3_STRLU</name>
<feature type="region of interest" description="Disordered" evidence="1">
    <location>
        <begin position="514"/>
        <end position="541"/>
    </location>
</feature>
<dbReference type="Proteomes" id="UP000217676">
    <property type="component" value="Chromosome"/>
</dbReference>
<dbReference type="KEGG" id="slau:SLA_6240"/>
<reference evidence="3 4" key="1">
    <citation type="journal article" date="2016" name="Genome Announc.">
        <title>Complete Genome Sequence of Thiostrepton-Producing Streptomyces laurentii ATCC 31255.</title>
        <authorList>
            <person name="Doi K."/>
            <person name="Fujino Y."/>
            <person name="Nagayoshi Y."/>
            <person name="Ohshima T."/>
            <person name="Ogata S."/>
        </authorList>
    </citation>
    <scope>NUCLEOTIDE SEQUENCE [LARGE SCALE GENOMIC DNA]</scope>
    <source>
        <strain evidence="3 4">ATCC 31255</strain>
    </source>
</reference>
<keyword evidence="2" id="KW-0812">Transmembrane</keyword>
<evidence type="ECO:0000313" key="4">
    <source>
        <dbReference type="Proteomes" id="UP000217676"/>
    </source>
</evidence>
<dbReference type="RefSeq" id="WP_359883901.1">
    <property type="nucleotide sequence ID" value="NZ_JBEYHT010000068.1"/>
</dbReference>
<dbReference type="InterPro" id="IPR001646">
    <property type="entry name" value="5peptide_repeat"/>
</dbReference>
<dbReference type="Gene3D" id="2.160.20.80">
    <property type="entry name" value="E3 ubiquitin-protein ligase SopA"/>
    <property type="match status" value="1"/>
</dbReference>
<feature type="transmembrane region" description="Helical" evidence="2">
    <location>
        <begin position="486"/>
        <end position="506"/>
    </location>
</feature>
<evidence type="ECO:0008006" key="5">
    <source>
        <dbReference type="Google" id="ProtNLM"/>
    </source>
</evidence>
<evidence type="ECO:0000313" key="3">
    <source>
        <dbReference type="EMBL" id="BAU87109.1"/>
    </source>
</evidence>
<keyword evidence="4" id="KW-1185">Reference proteome</keyword>
<evidence type="ECO:0000256" key="2">
    <source>
        <dbReference type="SAM" id="Phobius"/>
    </source>
</evidence>
<feature type="region of interest" description="Disordered" evidence="1">
    <location>
        <begin position="314"/>
        <end position="337"/>
    </location>
</feature>
<dbReference type="Pfam" id="PF13576">
    <property type="entry name" value="Pentapeptide_3"/>
    <property type="match status" value="2"/>
</dbReference>
<dbReference type="AlphaFoldDB" id="A0A160P5S3"/>
<protein>
    <recommendedName>
        <fullName evidence="5">Pentapeptide repeat-containing protein</fullName>
    </recommendedName>
</protein>
<accession>A0A160P5S3</accession>
<dbReference type="EMBL" id="AP017424">
    <property type="protein sequence ID" value="BAU87109.1"/>
    <property type="molecule type" value="Genomic_DNA"/>
</dbReference>
<keyword evidence="2" id="KW-1133">Transmembrane helix</keyword>
<proteinExistence type="predicted"/>
<keyword evidence="2" id="KW-0472">Membrane</keyword>